<organism evidence="1 2">
    <name type="scientific">Portunus trituberculatus</name>
    <name type="common">Swimming crab</name>
    <name type="synonym">Neptunus trituberculatus</name>
    <dbReference type="NCBI Taxonomy" id="210409"/>
    <lineage>
        <taxon>Eukaryota</taxon>
        <taxon>Metazoa</taxon>
        <taxon>Ecdysozoa</taxon>
        <taxon>Arthropoda</taxon>
        <taxon>Crustacea</taxon>
        <taxon>Multicrustacea</taxon>
        <taxon>Malacostraca</taxon>
        <taxon>Eumalacostraca</taxon>
        <taxon>Eucarida</taxon>
        <taxon>Decapoda</taxon>
        <taxon>Pleocyemata</taxon>
        <taxon>Brachyura</taxon>
        <taxon>Eubrachyura</taxon>
        <taxon>Portunoidea</taxon>
        <taxon>Portunidae</taxon>
        <taxon>Portuninae</taxon>
        <taxon>Portunus</taxon>
    </lineage>
</organism>
<sequence length="129" mass="14611">MNVKGSCTQSLVDKFIPPYVHMPWWRVTVMLGVFRYLLSLLHSDCGQHSNLSALRPLRPQSVRGSTVPVTTPISCDFSADESNPSLARVLFNSAVGVYCYLIQYNQRPKVAQAYRFEHLRIVGRLQLLS</sequence>
<reference evidence="1 2" key="1">
    <citation type="submission" date="2019-05" db="EMBL/GenBank/DDBJ databases">
        <title>Another draft genome of Portunus trituberculatus and its Hox gene families provides insights of decapod evolution.</title>
        <authorList>
            <person name="Jeong J.-H."/>
            <person name="Song I."/>
            <person name="Kim S."/>
            <person name="Choi T."/>
            <person name="Kim D."/>
            <person name="Ryu S."/>
            <person name="Kim W."/>
        </authorList>
    </citation>
    <scope>NUCLEOTIDE SEQUENCE [LARGE SCALE GENOMIC DNA]</scope>
    <source>
        <tissue evidence="1">Muscle</tissue>
    </source>
</reference>
<accession>A0A5B7FJX4</accession>
<comment type="caution">
    <text evidence="1">The sequence shown here is derived from an EMBL/GenBank/DDBJ whole genome shotgun (WGS) entry which is preliminary data.</text>
</comment>
<name>A0A5B7FJX4_PORTR</name>
<gene>
    <name evidence="1" type="ORF">E2C01_038963</name>
</gene>
<dbReference type="AlphaFoldDB" id="A0A5B7FJX4"/>
<keyword evidence="2" id="KW-1185">Reference proteome</keyword>
<dbReference type="Proteomes" id="UP000324222">
    <property type="component" value="Unassembled WGS sequence"/>
</dbReference>
<protein>
    <submittedName>
        <fullName evidence="1">Uncharacterized protein</fullName>
    </submittedName>
</protein>
<dbReference type="EMBL" id="VSRR010006651">
    <property type="protein sequence ID" value="MPC45268.1"/>
    <property type="molecule type" value="Genomic_DNA"/>
</dbReference>
<evidence type="ECO:0000313" key="2">
    <source>
        <dbReference type="Proteomes" id="UP000324222"/>
    </source>
</evidence>
<evidence type="ECO:0000313" key="1">
    <source>
        <dbReference type="EMBL" id="MPC45268.1"/>
    </source>
</evidence>
<proteinExistence type="predicted"/>